<feature type="region of interest" description="Disordered" evidence="1">
    <location>
        <begin position="1"/>
        <end position="67"/>
    </location>
</feature>
<evidence type="ECO:0000313" key="3">
    <source>
        <dbReference type="Proteomes" id="UP000314294"/>
    </source>
</evidence>
<evidence type="ECO:0000256" key="1">
    <source>
        <dbReference type="SAM" id="MobiDB-lite"/>
    </source>
</evidence>
<comment type="caution">
    <text evidence="2">The sequence shown here is derived from an EMBL/GenBank/DDBJ whole genome shotgun (WGS) entry which is preliminary data.</text>
</comment>
<feature type="compositionally biased region" description="Basic and acidic residues" evidence="1">
    <location>
        <begin position="119"/>
        <end position="182"/>
    </location>
</feature>
<gene>
    <name evidence="2" type="ORF">EYF80_057089</name>
</gene>
<accession>A0A4Z2EV84</accession>
<protein>
    <submittedName>
        <fullName evidence="2">Uncharacterized protein</fullName>
    </submittedName>
</protein>
<dbReference type="EMBL" id="SRLO01002517">
    <property type="protein sequence ID" value="TNN32748.1"/>
    <property type="molecule type" value="Genomic_DNA"/>
</dbReference>
<feature type="compositionally biased region" description="Basic and acidic residues" evidence="1">
    <location>
        <begin position="21"/>
        <end position="67"/>
    </location>
</feature>
<proteinExistence type="predicted"/>
<reference evidence="2 3" key="1">
    <citation type="submission" date="2019-03" db="EMBL/GenBank/DDBJ databases">
        <title>First draft genome of Liparis tanakae, snailfish: a comprehensive survey of snailfish specific genes.</title>
        <authorList>
            <person name="Kim W."/>
            <person name="Song I."/>
            <person name="Jeong J.-H."/>
            <person name="Kim D."/>
            <person name="Kim S."/>
            <person name="Ryu S."/>
            <person name="Song J.Y."/>
            <person name="Lee S.K."/>
        </authorList>
    </citation>
    <scope>NUCLEOTIDE SEQUENCE [LARGE SCALE GENOMIC DNA]</scope>
    <source>
        <tissue evidence="2">Muscle</tissue>
    </source>
</reference>
<dbReference type="OrthoDB" id="10637295at2759"/>
<feature type="region of interest" description="Disordered" evidence="1">
    <location>
        <begin position="111"/>
        <end position="212"/>
    </location>
</feature>
<evidence type="ECO:0000313" key="2">
    <source>
        <dbReference type="EMBL" id="TNN32748.1"/>
    </source>
</evidence>
<organism evidence="2 3">
    <name type="scientific">Liparis tanakae</name>
    <name type="common">Tanaka's snailfish</name>
    <dbReference type="NCBI Taxonomy" id="230148"/>
    <lineage>
        <taxon>Eukaryota</taxon>
        <taxon>Metazoa</taxon>
        <taxon>Chordata</taxon>
        <taxon>Craniata</taxon>
        <taxon>Vertebrata</taxon>
        <taxon>Euteleostomi</taxon>
        <taxon>Actinopterygii</taxon>
        <taxon>Neopterygii</taxon>
        <taxon>Teleostei</taxon>
        <taxon>Neoteleostei</taxon>
        <taxon>Acanthomorphata</taxon>
        <taxon>Eupercaria</taxon>
        <taxon>Perciformes</taxon>
        <taxon>Cottioidei</taxon>
        <taxon>Cottales</taxon>
        <taxon>Liparidae</taxon>
        <taxon>Liparis</taxon>
    </lineage>
</organism>
<keyword evidence="3" id="KW-1185">Reference proteome</keyword>
<name>A0A4Z2EV84_9TELE</name>
<dbReference type="Proteomes" id="UP000314294">
    <property type="component" value="Unassembled WGS sequence"/>
</dbReference>
<sequence length="212" mass="24533">MSRAERTWGQRDGVTGGGGRQVEEADGWRPGGRRVEEADRWRRQTGGGDRRVEEADGWRPGGRRVETPRRGLTFSCLKKLSIFSSRNTRLQETRFWKTLGIFFRATFLPSRGSVTDLGRGQRSEERGQRSEERSEERGQRTEDRGQRTEVRGQRSEGRGQRTEVRGQRAEDRGQRREERGEGRGQTSPEPERTQQHEAGPLTETLVHDWWRT</sequence>
<dbReference type="AlphaFoldDB" id="A0A4Z2EV84"/>